<sequence length="506" mass="55422">MAQPSAKRKAIDANDFEDRMRVTARAIVKTEPSDDDDSIHDGGYAYELRGSSVNQEQDTPSHSEYYPNGKALPFKVDASGRVPPHRVPQAPTQLTVCLNVLDVYPSNHRLHLSAREEIIQQASNSSQDAQACINALQERRSGPEKLEPLIAAITEVVACQKAAALATTITTAEALHKLLAAFVEGLPCALRSGLPAIFGTVANKQPPATSLGLFPPGHESHGSHGNEQSRTGREDDHRQAIPRVTTNPHPTTSPLHQVTEGSTARQARTPAVASPSRSLAPAKMQAAQLQHDLPPSRQIPFSPTNAKKGDMKLAVYTFSAINASFNITEAELKRACTLALGTKHVPTSLRPERLNSQLWAVTFRSDEAAVLALKTNIMLRGVTFLPDPIQHEPPTIFVWRADEALAIEPTAVKRRIHDVFGLSTTIDVTYRRVEKEAGGILVLFANFHRSPQLYSFFLRLLPEARDTSRAVQAWFRPVRYCLPCEVCHAKHTPGTVCEKTDAVPMT</sequence>
<feature type="region of interest" description="Disordered" evidence="1">
    <location>
        <begin position="208"/>
        <end position="275"/>
    </location>
</feature>
<evidence type="ECO:0000256" key="1">
    <source>
        <dbReference type="SAM" id="MobiDB-lite"/>
    </source>
</evidence>
<proteinExistence type="predicted"/>
<dbReference type="EMBL" id="JAVRQU010000024">
    <property type="protein sequence ID" value="KAK5690546.1"/>
    <property type="molecule type" value="Genomic_DNA"/>
</dbReference>
<feature type="compositionally biased region" description="Polar residues" evidence="1">
    <location>
        <begin position="244"/>
        <end position="266"/>
    </location>
</feature>
<evidence type="ECO:0000313" key="2">
    <source>
        <dbReference type="EMBL" id="KAK5690546.1"/>
    </source>
</evidence>
<feature type="compositionally biased region" description="Basic and acidic residues" evidence="1">
    <location>
        <begin position="230"/>
        <end position="239"/>
    </location>
</feature>
<name>A0AAN7ZKR1_9PEZI</name>
<accession>A0AAN7ZKR1</accession>
<dbReference type="Proteomes" id="UP001310594">
    <property type="component" value="Unassembled WGS sequence"/>
</dbReference>
<reference evidence="2" key="1">
    <citation type="submission" date="2023-08" db="EMBL/GenBank/DDBJ databases">
        <title>Black Yeasts Isolated from many extreme environments.</title>
        <authorList>
            <person name="Coleine C."/>
            <person name="Stajich J.E."/>
            <person name="Selbmann L."/>
        </authorList>
    </citation>
    <scope>NUCLEOTIDE SEQUENCE</scope>
    <source>
        <strain evidence="2">CCFEE 5810</strain>
    </source>
</reference>
<dbReference type="AlphaFoldDB" id="A0AAN7ZKR1"/>
<gene>
    <name evidence="2" type="ORF">LTR97_012099</name>
</gene>
<organism evidence="2 3">
    <name type="scientific">Elasticomyces elasticus</name>
    <dbReference type="NCBI Taxonomy" id="574655"/>
    <lineage>
        <taxon>Eukaryota</taxon>
        <taxon>Fungi</taxon>
        <taxon>Dikarya</taxon>
        <taxon>Ascomycota</taxon>
        <taxon>Pezizomycotina</taxon>
        <taxon>Dothideomycetes</taxon>
        <taxon>Dothideomycetidae</taxon>
        <taxon>Mycosphaerellales</taxon>
        <taxon>Teratosphaeriaceae</taxon>
        <taxon>Elasticomyces</taxon>
    </lineage>
</organism>
<protein>
    <submittedName>
        <fullName evidence="2">Uncharacterized protein</fullName>
    </submittedName>
</protein>
<comment type="caution">
    <text evidence="2">The sequence shown here is derived from an EMBL/GenBank/DDBJ whole genome shotgun (WGS) entry which is preliminary data.</text>
</comment>
<evidence type="ECO:0000313" key="3">
    <source>
        <dbReference type="Proteomes" id="UP001310594"/>
    </source>
</evidence>